<evidence type="ECO:0000256" key="1">
    <source>
        <dbReference type="ARBA" id="ARBA00022574"/>
    </source>
</evidence>
<keyword evidence="3" id="KW-1185">Reference proteome</keyword>
<sequence length="337" mass="38043">MTDEEGLRSDDETALISVISWKRNVLVHPGAILSILNLLPSIFSAESSWACAAHFYTTLVLKAILRCERNQQIMCQVDMPRALLTIGAKLFKVNKHLLLTTFYYMFERLSCQQMHPREFRNFLRLDAPLCCRNLDDDDETTPDKQHGQGGPMPLSRVKALVSMLTPRDHRLAQSRRSWNSTCPSRDSRHNSFLRSLPQKLRVSDRASGYSLLSMESPSARKHQWIYIEELSDKRVDPHPIRLLTITRTINSDGIDRKGRNTVHLACLTVQISPIDRSLLISTAEHDLAGLDLEEAKGSSDTTSRVLSCARRTAGFGAKAMLPPDRYFWSAGVLVEPG</sequence>
<dbReference type="AlphaFoldDB" id="A0A4U8V026"/>
<evidence type="ECO:0000313" key="3">
    <source>
        <dbReference type="Proteomes" id="UP000298663"/>
    </source>
</evidence>
<protein>
    <submittedName>
        <fullName evidence="2">Uncharacterized protein</fullName>
    </submittedName>
</protein>
<dbReference type="STRING" id="34508.A0A4U8V026"/>
<reference evidence="2 3" key="2">
    <citation type="journal article" date="2019" name="G3 (Bethesda)">
        <title>Hybrid Assembly of the Genome of the Entomopathogenic Nematode Steinernema carpocapsae Identifies the X-Chromosome.</title>
        <authorList>
            <person name="Serra L."/>
            <person name="Macchietto M."/>
            <person name="Macias-Munoz A."/>
            <person name="McGill C.J."/>
            <person name="Rodriguez I.M."/>
            <person name="Rodriguez B."/>
            <person name="Murad R."/>
            <person name="Mortazavi A."/>
        </authorList>
    </citation>
    <scope>NUCLEOTIDE SEQUENCE [LARGE SCALE GENOMIC DNA]</scope>
    <source>
        <strain evidence="2 3">ALL</strain>
    </source>
</reference>
<dbReference type="PANTHER" id="PTHR46108">
    <property type="entry name" value="BLUE CHEESE"/>
    <property type="match status" value="1"/>
</dbReference>
<proteinExistence type="predicted"/>
<dbReference type="InterPro" id="IPR051944">
    <property type="entry name" value="BEACH_domain_protein"/>
</dbReference>
<organism evidence="2 3">
    <name type="scientific">Steinernema carpocapsae</name>
    <name type="common">Entomopathogenic nematode</name>
    <dbReference type="NCBI Taxonomy" id="34508"/>
    <lineage>
        <taxon>Eukaryota</taxon>
        <taxon>Metazoa</taxon>
        <taxon>Ecdysozoa</taxon>
        <taxon>Nematoda</taxon>
        <taxon>Chromadorea</taxon>
        <taxon>Rhabditida</taxon>
        <taxon>Tylenchina</taxon>
        <taxon>Panagrolaimomorpha</taxon>
        <taxon>Strongyloidoidea</taxon>
        <taxon>Steinernematidae</taxon>
        <taxon>Steinernema</taxon>
    </lineage>
</organism>
<accession>A0A4U8V026</accession>
<gene>
    <name evidence="2" type="ORF">L596_005678</name>
</gene>
<name>A0A4U8V026_STECR</name>
<keyword evidence="1" id="KW-0853">WD repeat</keyword>
<dbReference type="PANTHER" id="PTHR46108:SF4">
    <property type="entry name" value="BLUE CHEESE"/>
    <property type="match status" value="1"/>
</dbReference>
<dbReference type="OrthoDB" id="10018316at2759"/>
<evidence type="ECO:0000313" key="2">
    <source>
        <dbReference type="EMBL" id="TMS39102.1"/>
    </source>
</evidence>
<reference evidence="2 3" key="1">
    <citation type="journal article" date="2015" name="Genome Biol.">
        <title>Comparative genomics of Steinernema reveals deeply conserved gene regulatory networks.</title>
        <authorList>
            <person name="Dillman A.R."/>
            <person name="Macchietto M."/>
            <person name="Porter C.F."/>
            <person name="Rogers A."/>
            <person name="Williams B."/>
            <person name="Antoshechkin I."/>
            <person name="Lee M.M."/>
            <person name="Goodwin Z."/>
            <person name="Lu X."/>
            <person name="Lewis E.E."/>
            <person name="Goodrich-Blair H."/>
            <person name="Stock S.P."/>
            <person name="Adams B.J."/>
            <person name="Sternberg P.W."/>
            <person name="Mortazavi A."/>
        </authorList>
    </citation>
    <scope>NUCLEOTIDE SEQUENCE [LARGE SCALE GENOMIC DNA]</scope>
    <source>
        <strain evidence="2 3">ALL</strain>
    </source>
</reference>
<dbReference type="Proteomes" id="UP000298663">
    <property type="component" value="Unassembled WGS sequence"/>
</dbReference>
<dbReference type="EMBL" id="AZBU02000001">
    <property type="protein sequence ID" value="TMS39102.1"/>
    <property type="molecule type" value="Genomic_DNA"/>
</dbReference>
<comment type="caution">
    <text evidence="2">The sequence shown here is derived from an EMBL/GenBank/DDBJ whole genome shotgun (WGS) entry which is preliminary data.</text>
</comment>